<dbReference type="AlphaFoldDB" id="A0A6L5YID2"/>
<sequence length="144" mass="16734">MNTDIEFVQKFNLAYNAMCKPLCQQLKLPQTAFDILMFFGNNPEYHTASDVVEIRRIKANLVSVNVDKLVREGYLERREAPDDRRKTLLFCTEKAQDVIEKGRMIQSIFKDTLLDGTDEASKEIFFHMLHVMEENMDNILKGAK</sequence>
<dbReference type="EMBL" id="VUMU01000006">
    <property type="protein sequence ID" value="MST57929.1"/>
    <property type="molecule type" value="Genomic_DNA"/>
</dbReference>
<dbReference type="InterPro" id="IPR036390">
    <property type="entry name" value="WH_DNA-bd_sf"/>
</dbReference>
<evidence type="ECO:0000256" key="2">
    <source>
        <dbReference type="ARBA" id="ARBA00023125"/>
    </source>
</evidence>
<dbReference type="InterPro" id="IPR023187">
    <property type="entry name" value="Tscrpt_reg_MarR-type_CS"/>
</dbReference>
<dbReference type="Proteomes" id="UP000476055">
    <property type="component" value="Unassembled WGS sequence"/>
</dbReference>
<reference evidence="5 6" key="1">
    <citation type="submission" date="2019-08" db="EMBL/GenBank/DDBJ databases">
        <title>In-depth cultivation of the pig gut microbiome towards novel bacterial diversity and tailored functional studies.</title>
        <authorList>
            <person name="Wylensek D."/>
            <person name="Hitch T.C.A."/>
            <person name="Clavel T."/>
        </authorList>
    </citation>
    <scope>NUCLEOTIDE SEQUENCE [LARGE SCALE GENOMIC DNA]</scope>
    <source>
        <strain evidence="5 6">WCA3-601-WT-6H</strain>
    </source>
</reference>
<dbReference type="GO" id="GO:0003677">
    <property type="term" value="F:DNA binding"/>
    <property type="evidence" value="ECO:0007669"/>
    <property type="project" value="UniProtKB-KW"/>
</dbReference>
<evidence type="ECO:0000313" key="6">
    <source>
        <dbReference type="Proteomes" id="UP000476055"/>
    </source>
</evidence>
<dbReference type="InterPro" id="IPR000835">
    <property type="entry name" value="HTH_MarR-typ"/>
</dbReference>
<name>A0A6L5YID2_9FIRM</name>
<keyword evidence="1" id="KW-0805">Transcription regulation</keyword>
<evidence type="ECO:0000256" key="1">
    <source>
        <dbReference type="ARBA" id="ARBA00023015"/>
    </source>
</evidence>
<dbReference type="PANTHER" id="PTHR42756:SF1">
    <property type="entry name" value="TRANSCRIPTIONAL REPRESSOR OF EMRAB OPERON"/>
    <property type="match status" value="1"/>
</dbReference>
<dbReference type="PROSITE" id="PS50995">
    <property type="entry name" value="HTH_MARR_2"/>
    <property type="match status" value="1"/>
</dbReference>
<dbReference type="PROSITE" id="PS01117">
    <property type="entry name" value="HTH_MARR_1"/>
    <property type="match status" value="1"/>
</dbReference>
<dbReference type="InterPro" id="IPR036388">
    <property type="entry name" value="WH-like_DNA-bd_sf"/>
</dbReference>
<feature type="domain" description="HTH marR-type" evidence="4">
    <location>
        <begin position="1"/>
        <end position="134"/>
    </location>
</feature>
<organism evidence="5 6">
    <name type="scientific">Waltera intestinalis</name>
    <dbReference type="NCBI Taxonomy" id="2606635"/>
    <lineage>
        <taxon>Bacteria</taxon>
        <taxon>Bacillati</taxon>
        <taxon>Bacillota</taxon>
        <taxon>Clostridia</taxon>
        <taxon>Lachnospirales</taxon>
        <taxon>Lachnospiraceae</taxon>
        <taxon>Waltera</taxon>
    </lineage>
</organism>
<accession>A0A6L5YID2</accession>
<protein>
    <submittedName>
        <fullName evidence="5">Winged helix-turn-helix transcriptional regulator</fullName>
    </submittedName>
</protein>
<dbReference type="SMART" id="SM00347">
    <property type="entry name" value="HTH_MARR"/>
    <property type="match status" value="1"/>
</dbReference>
<comment type="caution">
    <text evidence="5">The sequence shown here is derived from an EMBL/GenBank/DDBJ whole genome shotgun (WGS) entry which is preliminary data.</text>
</comment>
<keyword evidence="2" id="KW-0238">DNA-binding</keyword>
<evidence type="ECO:0000259" key="4">
    <source>
        <dbReference type="PROSITE" id="PS50995"/>
    </source>
</evidence>
<dbReference type="SUPFAM" id="SSF46785">
    <property type="entry name" value="Winged helix' DNA-binding domain"/>
    <property type="match status" value="1"/>
</dbReference>
<gene>
    <name evidence="5" type="ORF">FYJ59_06675</name>
</gene>
<dbReference type="GO" id="GO:0003700">
    <property type="term" value="F:DNA-binding transcription factor activity"/>
    <property type="evidence" value="ECO:0007669"/>
    <property type="project" value="InterPro"/>
</dbReference>
<proteinExistence type="predicted"/>
<keyword evidence="6" id="KW-1185">Reference proteome</keyword>
<evidence type="ECO:0000256" key="3">
    <source>
        <dbReference type="ARBA" id="ARBA00023163"/>
    </source>
</evidence>
<dbReference type="RefSeq" id="WP_118551564.1">
    <property type="nucleotide sequence ID" value="NZ_VUMU01000006.1"/>
</dbReference>
<dbReference type="Pfam" id="PF12802">
    <property type="entry name" value="MarR_2"/>
    <property type="match status" value="1"/>
</dbReference>
<dbReference type="PANTHER" id="PTHR42756">
    <property type="entry name" value="TRANSCRIPTIONAL REGULATOR, MARR"/>
    <property type="match status" value="1"/>
</dbReference>
<dbReference type="Gene3D" id="1.10.10.10">
    <property type="entry name" value="Winged helix-like DNA-binding domain superfamily/Winged helix DNA-binding domain"/>
    <property type="match status" value="1"/>
</dbReference>
<evidence type="ECO:0000313" key="5">
    <source>
        <dbReference type="EMBL" id="MST57929.1"/>
    </source>
</evidence>
<keyword evidence="3" id="KW-0804">Transcription</keyword>